<gene>
    <name evidence="2" type="ORF">QYM36_016576</name>
</gene>
<evidence type="ECO:0000313" key="3">
    <source>
        <dbReference type="Proteomes" id="UP001187531"/>
    </source>
</evidence>
<organism evidence="2 3">
    <name type="scientific">Artemia franciscana</name>
    <name type="common">Brine shrimp</name>
    <name type="synonym">Artemia sanfranciscana</name>
    <dbReference type="NCBI Taxonomy" id="6661"/>
    <lineage>
        <taxon>Eukaryota</taxon>
        <taxon>Metazoa</taxon>
        <taxon>Ecdysozoa</taxon>
        <taxon>Arthropoda</taxon>
        <taxon>Crustacea</taxon>
        <taxon>Branchiopoda</taxon>
        <taxon>Anostraca</taxon>
        <taxon>Artemiidae</taxon>
        <taxon>Artemia</taxon>
    </lineage>
</organism>
<evidence type="ECO:0000256" key="1">
    <source>
        <dbReference type="SAM" id="SignalP"/>
    </source>
</evidence>
<comment type="caution">
    <text evidence="2">The sequence shown here is derived from an EMBL/GenBank/DDBJ whole genome shotgun (WGS) entry which is preliminary data.</text>
</comment>
<proteinExistence type="predicted"/>
<evidence type="ECO:0000313" key="2">
    <source>
        <dbReference type="EMBL" id="KAK2706585.1"/>
    </source>
</evidence>
<feature type="chain" id="PRO_5041655285" evidence="1">
    <location>
        <begin position="24"/>
        <end position="175"/>
    </location>
</feature>
<accession>A0AA88H788</accession>
<dbReference type="EMBL" id="JAVRJZ010000020">
    <property type="protein sequence ID" value="KAK2706585.1"/>
    <property type="molecule type" value="Genomic_DNA"/>
</dbReference>
<dbReference type="AlphaFoldDB" id="A0AA88H788"/>
<sequence>MMFASNICCLLMISVLETRSTAGQPVVNYIGQSSQENRLETQPRHRFTQYDRQYSNEGKLADPWYWQKRSVQLVNSKPLKDFKQWFKHILVQAQTNPKDEKVLKGFLHKLKNSHEGSDEIYGFEREMSDISDNLTGLTEKDSHLCHFKLCGVLQRRKMNFNGKSTAKRTRLGKMI</sequence>
<keyword evidence="3" id="KW-1185">Reference proteome</keyword>
<feature type="signal peptide" evidence="1">
    <location>
        <begin position="1"/>
        <end position="23"/>
    </location>
</feature>
<reference evidence="2" key="1">
    <citation type="submission" date="2023-07" db="EMBL/GenBank/DDBJ databases">
        <title>Chromosome-level genome assembly of Artemia franciscana.</title>
        <authorList>
            <person name="Jo E."/>
        </authorList>
    </citation>
    <scope>NUCLEOTIDE SEQUENCE</scope>
    <source>
        <tissue evidence="2">Whole body</tissue>
    </source>
</reference>
<protein>
    <submittedName>
        <fullName evidence="2">Uncharacterized protein</fullName>
    </submittedName>
</protein>
<dbReference type="Proteomes" id="UP001187531">
    <property type="component" value="Unassembled WGS sequence"/>
</dbReference>
<keyword evidence="1" id="KW-0732">Signal</keyword>
<name>A0AA88H788_ARTSF</name>